<reference evidence="13" key="1">
    <citation type="submission" date="2021-01" db="EMBL/GenBank/DDBJ databases">
        <title>Whole genome shotgun sequence of Virgisporangium aurantiacum NBRC 16421.</title>
        <authorList>
            <person name="Komaki H."/>
            <person name="Tamura T."/>
        </authorList>
    </citation>
    <scope>NUCLEOTIDE SEQUENCE</scope>
    <source>
        <strain evidence="13">NBRC 16421</strain>
    </source>
</reference>
<evidence type="ECO:0000256" key="6">
    <source>
        <dbReference type="ARBA" id="ARBA00022777"/>
    </source>
</evidence>
<dbReference type="InterPro" id="IPR050482">
    <property type="entry name" value="Sensor_HK_TwoCompSys"/>
</dbReference>
<dbReference type="CDD" id="cd16917">
    <property type="entry name" value="HATPase_UhpB-NarQ-NarX-like"/>
    <property type="match status" value="1"/>
</dbReference>
<evidence type="ECO:0000256" key="3">
    <source>
        <dbReference type="ARBA" id="ARBA00022553"/>
    </source>
</evidence>
<proteinExistence type="predicted"/>
<dbReference type="GO" id="GO:0000155">
    <property type="term" value="F:phosphorelay sensor kinase activity"/>
    <property type="evidence" value="ECO:0007669"/>
    <property type="project" value="InterPro"/>
</dbReference>
<evidence type="ECO:0000259" key="11">
    <source>
        <dbReference type="Pfam" id="PF07730"/>
    </source>
</evidence>
<evidence type="ECO:0000313" key="13">
    <source>
        <dbReference type="EMBL" id="GIJ64333.1"/>
    </source>
</evidence>
<sequence length="408" mass="42940">MGSHTVSGMEMAAVQAWGRRHPHVADAAFGLALVAVFGVIVVTGGQGEAIRDAGPGDVLAVGTALVAVAGRRRWPAALLLLAVAVSSAFIVVTHHRHPILIVAGIVVAYTFATRSERRRAWQVAGGCTVGLFVIGGLLADGGWWAPENLGTFAWGAAAVAFGDATRSRRAYIVEVEDRARRAEETREEEARRRVAEERLRIARELHDIVAHHIAVINVHAGAATHVLPTQPEAAGPALAHIRRASDTVLKELASVVGVLRSSDDIDVDTEPTRGLARLSELLDGFAAAGLKVEHRRNGASRELPAVVDLAAYRIIQEALTNAQKHGSGVAQLTVTYTPAAVQIDVTNGITNPVTDPAARRRPRKGSGYGLVGMRERAAAANGTVSAGVQPGGRFVVHAELPAAKGVLL</sequence>
<dbReference type="EMBL" id="BOPG01000114">
    <property type="protein sequence ID" value="GIJ64333.1"/>
    <property type="molecule type" value="Genomic_DNA"/>
</dbReference>
<evidence type="ECO:0000256" key="8">
    <source>
        <dbReference type="ARBA" id="ARBA00023012"/>
    </source>
</evidence>
<evidence type="ECO:0000256" key="4">
    <source>
        <dbReference type="ARBA" id="ARBA00022679"/>
    </source>
</evidence>
<keyword evidence="14" id="KW-1185">Reference proteome</keyword>
<keyword evidence="7" id="KW-0067">ATP-binding</keyword>
<protein>
    <recommendedName>
        <fullName evidence="2">histidine kinase</fullName>
        <ecNumber evidence="2">2.7.13.3</ecNumber>
    </recommendedName>
</protein>
<dbReference type="Gene3D" id="1.20.5.1930">
    <property type="match status" value="1"/>
</dbReference>
<evidence type="ECO:0000256" key="7">
    <source>
        <dbReference type="ARBA" id="ARBA00022840"/>
    </source>
</evidence>
<dbReference type="InterPro" id="IPR036890">
    <property type="entry name" value="HATPase_C_sf"/>
</dbReference>
<gene>
    <name evidence="13" type="ORF">Vau01_118490</name>
</gene>
<organism evidence="13 14">
    <name type="scientific">Virgisporangium aurantiacum</name>
    <dbReference type="NCBI Taxonomy" id="175570"/>
    <lineage>
        <taxon>Bacteria</taxon>
        <taxon>Bacillati</taxon>
        <taxon>Actinomycetota</taxon>
        <taxon>Actinomycetes</taxon>
        <taxon>Micromonosporales</taxon>
        <taxon>Micromonosporaceae</taxon>
        <taxon>Virgisporangium</taxon>
    </lineage>
</organism>
<accession>A0A8J4E7L6</accession>
<keyword evidence="5" id="KW-0547">Nucleotide-binding</keyword>
<dbReference type="PANTHER" id="PTHR24421">
    <property type="entry name" value="NITRATE/NITRITE SENSOR PROTEIN NARX-RELATED"/>
    <property type="match status" value="1"/>
</dbReference>
<comment type="caution">
    <text evidence="13">The sequence shown here is derived from an EMBL/GenBank/DDBJ whole genome shotgun (WGS) entry which is preliminary data.</text>
</comment>
<evidence type="ECO:0000256" key="2">
    <source>
        <dbReference type="ARBA" id="ARBA00012438"/>
    </source>
</evidence>
<keyword evidence="9" id="KW-0472">Membrane</keyword>
<dbReference type="AlphaFoldDB" id="A0A8J4E7L6"/>
<keyword evidence="3" id="KW-0597">Phosphoprotein</keyword>
<dbReference type="Pfam" id="PF23539">
    <property type="entry name" value="DUF7134"/>
    <property type="match status" value="1"/>
</dbReference>
<dbReference type="InterPro" id="IPR011712">
    <property type="entry name" value="Sig_transdc_His_kin_sub3_dim/P"/>
</dbReference>
<evidence type="ECO:0000259" key="12">
    <source>
        <dbReference type="Pfam" id="PF23539"/>
    </source>
</evidence>
<feature type="transmembrane region" description="Helical" evidence="9">
    <location>
        <begin position="27"/>
        <end position="45"/>
    </location>
</feature>
<dbReference type="SUPFAM" id="SSF55874">
    <property type="entry name" value="ATPase domain of HSP90 chaperone/DNA topoisomerase II/histidine kinase"/>
    <property type="match status" value="1"/>
</dbReference>
<dbReference type="Proteomes" id="UP000612585">
    <property type="component" value="Unassembled WGS sequence"/>
</dbReference>
<feature type="transmembrane region" description="Helical" evidence="9">
    <location>
        <begin position="74"/>
        <end position="91"/>
    </location>
</feature>
<comment type="catalytic activity">
    <reaction evidence="1">
        <text>ATP + protein L-histidine = ADP + protein N-phospho-L-histidine.</text>
        <dbReference type="EC" id="2.7.13.3"/>
    </reaction>
</comment>
<dbReference type="GO" id="GO:0005524">
    <property type="term" value="F:ATP binding"/>
    <property type="evidence" value="ECO:0007669"/>
    <property type="project" value="UniProtKB-KW"/>
</dbReference>
<keyword evidence="6 13" id="KW-0418">Kinase</keyword>
<dbReference type="PANTHER" id="PTHR24421:SF10">
    <property type="entry name" value="NITRATE_NITRITE SENSOR PROTEIN NARQ"/>
    <property type="match status" value="1"/>
</dbReference>
<dbReference type="GO" id="GO:0016020">
    <property type="term" value="C:membrane"/>
    <property type="evidence" value="ECO:0007669"/>
    <property type="project" value="InterPro"/>
</dbReference>
<feature type="domain" description="DUF7134" evidence="12">
    <location>
        <begin position="15"/>
        <end position="169"/>
    </location>
</feature>
<dbReference type="Pfam" id="PF02518">
    <property type="entry name" value="HATPase_c"/>
    <property type="match status" value="1"/>
</dbReference>
<feature type="transmembrane region" description="Helical" evidence="9">
    <location>
        <begin position="120"/>
        <end position="138"/>
    </location>
</feature>
<evidence type="ECO:0000259" key="10">
    <source>
        <dbReference type="Pfam" id="PF02518"/>
    </source>
</evidence>
<keyword evidence="8" id="KW-0902">Two-component regulatory system</keyword>
<dbReference type="EC" id="2.7.13.3" evidence="2"/>
<dbReference type="Pfam" id="PF07730">
    <property type="entry name" value="HisKA_3"/>
    <property type="match status" value="1"/>
</dbReference>
<name>A0A8J4E7L6_9ACTN</name>
<dbReference type="Gene3D" id="3.30.565.10">
    <property type="entry name" value="Histidine kinase-like ATPase, C-terminal domain"/>
    <property type="match status" value="1"/>
</dbReference>
<feature type="domain" description="Signal transduction histidine kinase subgroup 3 dimerisation and phosphoacceptor" evidence="11">
    <location>
        <begin position="197"/>
        <end position="263"/>
    </location>
</feature>
<keyword evidence="9" id="KW-1133">Transmembrane helix</keyword>
<keyword evidence="4" id="KW-0808">Transferase</keyword>
<feature type="domain" description="Histidine kinase/HSP90-like ATPase" evidence="10">
    <location>
        <begin position="310"/>
        <end position="402"/>
    </location>
</feature>
<evidence type="ECO:0000313" key="14">
    <source>
        <dbReference type="Proteomes" id="UP000612585"/>
    </source>
</evidence>
<dbReference type="InterPro" id="IPR055558">
    <property type="entry name" value="DUF7134"/>
</dbReference>
<evidence type="ECO:0000256" key="1">
    <source>
        <dbReference type="ARBA" id="ARBA00000085"/>
    </source>
</evidence>
<evidence type="ECO:0000256" key="5">
    <source>
        <dbReference type="ARBA" id="ARBA00022741"/>
    </source>
</evidence>
<dbReference type="InterPro" id="IPR003594">
    <property type="entry name" value="HATPase_dom"/>
</dbReference>
<dbReference type="GO" id="GO:0046983">
    <property type="term" value="F:protein dimerization activity"/>
    <property type="evidence" value="ECO:0007669"/>
    <property type="project" value="InterPro"/>
</dbReference>
<keyword evidence="9" id="KW-0812">Transmembrane</keyword>
<feature type="transmembrane region" description="Helical" evidence="9">
    <location>
        <begin position="97"/>
        <end position="113"/>
    </location>
</feature>
<evidence type="ECO:0000256" key="9">
    <source>
        <dbReference type="SAM" id="Phobius"/>
    </source>
</evidence>